<evidence type="ECO:0000313" key="3">
    <source>
        <dbReference type="Proteomes" id="UP000283374"/>
    </source>
</evidence>
<feature type="transmembrane region" description="Helical" evidence="1">
    <location>
        <begin position="106"/>
        <end position="123"/>
    </location>
</feature>
<feature type="transmembrane region" description="Helical" evidence="1">
    <location>
        <begin position="329"/>
        <end position="347"/>
    </location>
</feature>
<dbReference type="InterPro" id="IPR036278">
    <property type="entry name" value="Sialidase_sf"/>
</dbReference>
<feature type="transmembrane region" description="Helical" evidence="1">
    <location>
        <begin position="66"/>
        <end position="94"/>
    </location>
</feature>
<evidence type="ECO:0000256" key="1">
    <source>
        <dbReference type="SAM" id="Phobius"/>
    </source>
</evidence>
<proteinExistence type="predicted"/>
<comment type="caution">
    <text evidence="2">The sequence shown here is derived from an EMBL/GenBank/DDBJ whole genome shotgun (WGS) entry which is preliminary data.</text>
</comment>
<dbReference type="SUPFAM" id="SSF50939">
    <property type="entry name" value="Sialidases"/>
    <property type="match status" value="1"/>
</dbReference>
<evidence type="ECO:0000313" key="2">
    <source>
        <dbReference type="EMBL" id="RHA38159.1"/>
    </source>
</evidence>
<feature type="transmembrane region" description="Helical" evidence="1">
    <location>
        <begin position="359"/>
        <end position="378"/>
    </location>
</feature>
<sequence>MAWLTHPVTLVALAVLVLNDHVLKAAYGTWWTGKLSDVAWLVLAPPLLATVVALTARRRIGAGWSVAAAGAVFVVVKVTAFGAAAASAILSLVAGRSVVLADPTDLLALPALGLALLAAARGARAPKRQLALLVVLPAAVLATAATSSMGADGATHIGVVDGVLVVADAYSGDDFAGATWYRSSDGETWEAVPYSSDRADELAARFVAVDADREVQCSGDDCFRAGDGPGLEVEHSTDGGSTWSTEWSVSGAALQGLADRYEGDIPPLQTEGVAVLTTPDGFRVYAANDGDGLAVRDEAGTWQRIGFGYRGETSVVPLPGEPTVIDHPAPAALFVGLLAALVTLALGRPRTERSGGRTVGGRICAVAAALTLWAGAAVNDAAGVVAGQPFGADFILGAIGPFGLVIVLALATMVLLGVAAGLLRGTRGWLVAFAGVGVTLVVQLVSPWPLAALGAVAVVVGAVVVSRARTAAAVPA</sequence>
<reference evidence="2 3" key="1">
    <citation type="submission" date="2018-08" db="EMBL/GenBank/DDBJ databases">
        <title>Cellulomonas rhizosphaerae sp. nov., a novel actinomycete isolated from soil.</title>
        <authorList>
            <person name="Tian Y."/>
        </authorList>
    </citation>
    <scope>NUCLEOTIDE SEQUENCE [LARGE SCALE GENOMIC DNA]</scope>
    <source>
        <strain evidence="2 3">NEAU-TCZ24</strain>
    </source>
</reference>
<feature type="transmembrane region" description="Helical" evidence="1">
    <location>
        <begin position="429"/>
        <end position="445"/>
    </location>
</feature>
<organism evidence="2 3">
    <name type="scientific">Cellulomonas rhizosphaerae</name>
    <dbReference type="NCBI Taxonomy" id="2293719"/>
    <lineage>
        <taxon>Bacteria</taxon>
        <taxon>Bacillati</taxon>
        <taxon>Actinomycetota</taxon>
        <taxon>Actinomycetes</taxon>
        <taxon>Micrococcales</taxon>
        <taxon>Cellulomonadaceae</taxon>
        <taxon>Cellulomonas</taxon>
    </lineage>
</organism>
<dbReference type="AlphaFoldDB" id="A0A413RIJ3"/>
<feature type="transmembrane region" description="Helical" evidence="1">
    <location>
        <begin position="451"/>
        <end position="468"/>
    </location>
</feature>
<feature type="transmembrane region" description="Helical" evidence="1">
    <location>
        <begin position="130"/>
        <end position="151"/>
    </location>
</feature>
<feature type="transmembrane region" description="Helical" evidence="1">
    <location>
        <begin position="398"/>
        <end position="422"/>
    </location>
</feature>
<gene>
    <name evidence="2" type="ORF">D1825_14745</name>
</gene>
<accession>A0A413RIJ3</accession>
<dbReference type="Gene3D" id="2.130.10.10">
    <property type="entry name" value="YVTN repeat-like/Quinoprotein amine dehydrogenase"/>
    <property type="match status" value="1"/>
</dbReference>
<keyword evidence="1" id="KW-1133">Transmembrane helix</keyword>
<keyword evidence="1" id="KW-0472">Membrane</keyword>
<dbReference type="Proteomes" id="UP000283374">
    <property type="component" value="Unassembled WGS sequence"/>
</dbReference>
<dbReference type="EMBL" id="QWKP01000216">
    <property type="protein sequence ID" value="RHA38159.1"/>
    <property type="molecule type" value="Genomic_DNA"/>
</dbReference>
<keyword evidence="3" id="KW-1185">Reference proteome</keyword>
<feature type="transmembrane region" description="Helical" evidence="1">
    <location>
        <begin position="35"/>
        <end position="54"/>
    </location>
</feature>
<name>A0A413RIJ3_9CELL</name>
<protein>
    <submittedName>
        <fullName evidence="2">Uncharacterized protein</fullName>
    </submittedName>
</protein>
<dbReference type="InterPro" id="IPR015943">
    <property type="entry name" value="WD40/YVTN_repeat-like_dom_sf"/>
</dbReference>
<keyword evidence="1" id="KW-0812">Transmembrane</keyword>